<dbReference type="GO" id="GO:0006508">
    <property type="term" value="P:proteolysis"/>
    <property type="evidence" value="ECO:0007669"/>
    <property type="project" value="UniProtKB-KW"/>
</dbReference>
<organism evidence="8 9">
    <name type="scientific">Xylanibacillus composti</name>
    <dbReference type="NCBI Taxonomy" id="1572762"/>
    <lineage>
        <taxon>Bacteria</taxon>
        <taxon>Bacillati</taxon>
        <taxon>Bacillota</taxon>
        <taxon>Bacilli</taxon>
        <taxon>Bacillales</taxon>
        <taxon>Paenibacillaceae</taxon>
        <taxon>Xylanibacillus</taxon>
    </lineage>
</organism>
<dbReference type="CDD" id="cd06782">
    <property type="entry name" value="cpPDZ_CPP-like"/>
    <property type="match status" value="1"/>
</dbReference>
<dbReference type="CDD" id="cd07560">
    <property type="entry name" value="Peptidase_S41_CPP"/>
    <property type="match status" value="1"/>
</dbReference>
<dbReference type="SUPFAM" id="SSF47090">
    <property type="entry name" value="PGBD-like"/>
    <property type="match status" value="1"/>
</dbReference>
<dbReference type="SUPFAM" id="SSF52096">
    <property type="entry name" value="ClpP/crotonase"/>
    <property type="match status" value="1"/>
</dbReference>
<dbReference type="FunFam" id="2.30.42.10:FF:000063">
    <property type="entry name" value="Peptidase, S41 family"/>
    <property type="match status" value="1"/>
</dbReference>
<dbReference type="InterPro" id="IPR055210">
    <property type="entry name" value="CtpA/B_N"/>
</dbReference>
<dbReference type="InterPro" id="IPR029045">
    <property type="entry name" value="ClpP/crotonase-like_dom_sf"/>
</dbReference>
<comment type="caution">
    <text evidence="8">The sequence shown here is derived from an EMBL/GenBank/DDBJ whole genome shotgun (WGS) entry which is preliminary data.</text>
</comment>
<dbReference type="NCBIfam" id="TIGR00225">
    <property type="entry name" value="prc"/>
    <property type="match status" value="1"/>
</dbReference>
<dbReference type="RefSeq" id="WP_213410434.1">
    <property type="nucleotide sequence ID" value="NZ_BOVK01000007.1"/>
</dbReference>
<dbReference type="PANTHER" id="PTHR32060:SF30">
    <property type="entry name" value="CARBOXY-TERMINAL PROCESSING PROTEASE CTPA"/>
    <property type="match status" value="1"/>
</dbReference>
<dbReference type="Gene3D" id="3.30.750.44">
    <property type="match status" value="1"/>
</dbReference>
<evidence type="ECO:0000256" key="2">
    <source>
        <dbReference type="ARBA" id="ARBA00022670"/>
    </source>
</evidence>
<evidence type="ECO:0000256" key="5">
    <source>
        <dbReference type="RuleBase" id="RU004404"/>
    </source>
</evidence>
<dbReference type="InterPro" id="IPR036034">
    <property type="entry name" value="PDZ_sf"/>
</dbReference>
<protein>
    <submittedName>
        <fullName evidence="8">Carboxy-terminal processing protease CtpA</fullName>
    </submittedName>
</protein>
<dbReference type="Pfam" id="PF01471">
    <property type="entry name" value="PG_binding_1"/>
    <property type="match status" value="1"/>
</dbReference>
<dbReference type="InterPro" id="IPR005151">
    <property type="entry name" value="Tail-specific_protease"/>
</dbReference>
<dbReference type="Gene3D" id="1.10.101.10">
    <property type="entry name" value="PGBD-like superfamily/PGBD"/>
    <property type="match status" value="1"/>
</dbReference>
<dbReference type="GO" id="GO:0030288">
    <property type="term" value="C:outer membrane-bounded periplasmic space"/>
    <property type="evidence" value="ECO:0007669"/>
    <property type="project" value="TreeGrafter"/>
</dbReference>
<dbReference type="SMART" id="SM00245">
    <property type="entry name" value="TSPc"/>
    <property type="match status" value="1"/>
</dbReference>
<dbReference type="Proteomes" id="UP000677918">
    <property type="component" value="Unassembled WGS sequence"/>
</dbReference>
<dbReference type="Gene3D" id="3.90.226.10">
    <property type="entry name" value="2-enoyl-CoA Hydratase, Chain A, domain 1"/>
    <property type="match status" value="1"/>
</dbReference>
<dbReference type="InterPro" id="IPR002477">
    <property type="entry name" value="Peptidoglycan-bd-like"/>
</dbReference>
<gene>
    <name evidence="8" type="primary">ctpA</name>
    <name evidence="8" type="ORF">XYCOK13_06050</name>
</gene>
<keyword evidence="9" id="KW-1185">Reference proteome</keyword>
<dbReference type="Pfam" id="PF22694">
    <property type="entry name" value="CtpB_N-like"/>
    <property type="match status" value="1"/>
</dbReference>
<feature type="domain" description="PDZ" evidence="7">
    <location>
        <begin position="97"/>
        <end position="156"/>
    </location>
</feature>
<dbReference type="EMBL" id="BOVK01000007">
    <property type="protein sequence ID" value="GIQ67781.1"/>
    <property type="molecule type" value="Genomic_DNA"/>
</dbReference>
<dbReference type="InterPro" id="IPR001478">
    <property type="entry name" value="PDZ"/>
</dbReference>
<keyword evidence="3 5" id="KW-0378">Hydrolase</keyword>
<name>A0A8J4H1N0_9BACL</name>
<keyword evidence="6" id="KW-1133">Transmembrane helix</keyword>
<keyword evidence="6" id="KW-0812">Transmembrane</keyword>
<reference evidence="8" key="1">
    <citation type="submission" date="2021-04" db="EMBL/GenBank/DDBJ databases">
        <title>Draft genome sequence of Xylanibacillus composti strain K13.</title>
        <authorList>
            <person name="Uke A."/>
            <person name="Chhe C."/>
            <person name="Baramee S."/>
            <person name="Kosugi A."/>
        </authorList>
    </citation>
    <scope>NUCLEOTIDE SEQUENCE</scope>
    <source>
        <strain evidence="8">K13</strain>
    </source>
</reference>
<dbReference type="PANTHER" id="PTHR32060">
    <property type="entry name" value="TAIL-SPECIFIC PROTEASE"/>
    <property type="match status" value="1"/>
</dbReference>
<keyword evidence="4 5" id="KW-0720">Serine protease</keyword>
<evidence type="ECO:0000256" key="4">
    <source>
        <dbReference type="ARBA" id="ARBA00022825"/>
    </source>
</evidence>
<keyword evidence="6" id="KW-0472">Membrane</keyword>
<sequence length="465" mass="50635">MKHTVFRGFRIIGIAAIGSILTLAILMAFQLLTFQSPFYKAYQSFNWVYSHYLTPIPEEQLVDGAIQGMLATLQDPYSTYIRANADEAADHRETALGEIEGIGADIRAEGGHIVVISPVEGSPAAKAGLLPNDILLAADDYRLEGLSVEEAAKYIRGPKGSELSLQVRRNGLQHDFTLTMIRDTIPTETVTVKTLPNNIAVIRISEFAGTTGQQFDEVMANLRTEEISGLILDLRMNPGGLFHEGIAVSSHFVPEGELIALQANREGEMERFVSNRPSTVDIPAAVLVDEGTASTAEVVAGALRESAGLPLIGSQTFGKGVGQTAHFFPDGSMMKYTDVEMLNPKGTHFHHIGLTPDIEVTLPDYATLPHLQLTETYGNGDQGQEIRILQQYLEALGYEPGRTDGVFDAVTADAVAKFQEDQAIEVNGLLDADTVLAMSDQLKRQIQENDTQLDKAIDVILNTLR</sequence>
<dbReference type="GO" id="GO:0007165">
    <property type="term" value="P:signal transduction"/>
    <property type="evidence" value="ECO:0007669"/>
    <property type="project" value="TreeGrafter"/>
</dbReference>
<feature type="transmembrane region" description="Helical" evidence="6">
    <location>
        <begin position="12"/>
        <end position="32"/>
    </location>
</feature>
<dbReference type="SUPFAM" id="SSF50156">
    <property type="entry name" value="PDZ domain-like"/>
    <property type="match status" value="1"/>
</dbReference>
<dbReference type="AlphaFoldDB" id="A0A8J4H1N0"/>
<dbReference type="InterPro" id="IPR041489">
    <property type="entry name" value="PDZ_6"/>
</dbReference>
<dbReference type="GO" id="GO:0008236">
    <property type="term" value="F:serine-type peptidase activity"/>
    <property type="evidence" value="ECO:0007669"/>
    <property type="project" value="UniProtKB-KW"/>
</dbReference>
<evidence type="ECO:0000256" key="1">
    <source>
        <dbReference type="ARBA" id="ARBA00009179"/>
    </source>
</evidence>
<dbReference type="SMART" id="SM00228">
    <property type="entry name" value="PDZ"/>
    <property type="match status" value="1"/>
</dbReference>
<dbReference type="InterPro" id="IPR004447">
    <property type="entry name" value="Peptidase_S41A"/>
</dbReference>
<dbReference type="Pfam" id="PF03572">
    <property type="entry name" value="Peptidase_S41"/>
    <property type="match status" value="1"/>
</dbReference>
<dbReference type="InterPro" id="IPR036365">
    <property type="entry name" value="PGBD-like_sf"/>
</dbReference>
<evidence type="ECO:0000256" key="6">
    <source>
        <dbReference type="SAM" id="Phobius"/>
    </source>
</evidence>
<dbReference type="Gene3D" id="2.30.42.10">
    <property type="match status" value="1"/>
</dbReference>
<evidence type="ECO:0000256" key="3">
    <source>
        <dbReference type="ARBA" id="ARBA00022801"/>
    </source>
</evidence>
<keyword evidence="2 5" id="KW-0645">Protease</keyword>
<comment type="similarity">
    <text evidence="1 5">Belongs to the peptidase S41A family.</text>
</comment>
<evidence type="ECO:0000259" key="7">
    <source>
        <dbReference type="PROSITE" id="PS50106"/>
    </source>
</evidence>
<evidence type="ECO:0000313" key="9">
    <source>
        <dbReference type="Proteomes" id="UP000677918"/>
    </source>
</evidence>
<evidence type="ECO:0000313" key="8">
    <source>
        <dbReference type="EMBL" id="GIQ67781.1"/>
    </source>
</evidence>
<dbReference type="GO" id="GO:0004175">
    <property type="term" value="F:endopeptidase activity"/>
    <property type="evidence" value="ECO:0007669"/>
    <property type="project" value="TreeGrafter"/>
</dbReference>
<dbReference type="Pfam" id="PF17820">
    <property type="entry name" value="PDZ_6"/>
    <property type="match status" value="1"/>
</dbReference>
<dbReference type="PROSITE" id="PS50106">
    <property type="entry name" value="PDZ"/>
    <property type="match status" value="1"/>
</dbReference>
<proteinExistence type="inferred from homology"/>
<accession>A0A8J4H1N0</accession>
<dbReference type="InterPro" id="IPR036366">
    <property type="entry name" value="PGBDSf"/>
</dbReference>